<dbReference type="EnsemblMetazoa" id="GAUT004082-RA">
    <property type="protein sequence ID" value="GAUT004082-PA"/>
    <property type="gene ID" value="GAUT004082"/>
</dbReference>
<dbReference type="AlphaFoldDB" id="A0A1A9UGI6"/>
<sequence length="108" mass="12689">MAYFKWIALQHAVFGYGYNAIMSRDMLGFHKITTLQILHVAYLACYHSLHGVSFIDSRVATAPQRHCLTFVKVQIFYVVCCYFFFAEPTHYENVQNCIENHSFHHEYS</sequence>
<reference evidence="1" key="1">
    <citation type="submission" date="2020-05" db="UniProtKB">
        <authorList>
            <consortium name="EnsemblMetazoa"/>
        </authorList>
    </citation>
    <scope>IDENTIFICATION</scope>
    <source>
        <strain evidence="1">TTRI</strain>
    </source>
</reference>
<keyword evidence="2" id="KW-1185">Reference proteome</keyword>
<name>A0A1A9UGI6_GLOAU</name>
<evidence type="ECO:0000313" key="1">
    <source>
        <dbReference type="EnsemblMetazoa" id="GAUT004082-PA"/>
    </source>
</evidence>
<protein>
    <submittedName>
        <fullName evidence="1">Uncharacterized protein</fullName>
    </submittedName>
</protein>
<dbReference type="VEuPathDB" id="VectorBase:GAUT004082"/>
<organism evidence="1 2">
    <name type="scientific">Glossina austeni</name>
    <name type="common">Savannah tsetse fly</name>
    <dbReference type="NCBI Taxonomy" id="7395"/>
    <lineage>
        <taxon>Eukaryota</taxon>
        <taxon>Metazoa</taxon>
        <taxon>Ecdysozoa</taxon>
        <taxon>Arthropoda</taxon>
        <taxon>Hexapoda</taxon>
        <taxon>Insecta</taxon>
        <taxon>Pterygota</taxon>
        <taxon>Neoptera</taxon>
        <taxon>Endopterygota</taxon>
        <taxon>Diptera</taxon>
        <taxon>Brachycera</taxon>
        <taxon>Muscomorpha</taxon>
        <taxon>Hippoboscoidea</taxon>
        <taxon>Glossinidae</taxon>
        <taxon>Glossina</taxon>
    </lineage>
</organism>
<proteinExistence type="predicted"/>
<evidence type="ECO:0000313" key="2">
    <source>
        <dbReference type="Proteomes" id="UP000078200"/>
    </source>
</evidence>
<dbReference type="Proteomes" id="UP000078200">
    <property type="component" value="Unassembled WGS sequence"/>
</dbReference>
<accession>A0A1A9UGI6</accession>